<dbReference type="Gene3D" id="2.60.40.380">
    <property type="entry name" value="Purple acid phosphatase-like, N-terminal"/>
    <property type="match status" value="1"/>
</dbReference>
<feature type="domain" description="PhoD-like phosphatase metallophosphatase" evidence="1">
    <location>
        <begin position="137"/>
        <end position="528"/>
    </location>
</feature>
<dbReference type="Pfam" id="PF09423">
    <property type="entry name" value="PhoD"/>
    <property type="match status" value="1"/>
</dbReference>
<dbReference type="Proteomes" id="UP000290287">
    <property type="component" value="Unassembled WGS sequence"/>
</dbReference>
<gene>
    <name evidence="3" type="ORF">CS022_08080</name>
</gene>
<feature type="domain" description="Phospholipase D N-terminal" evidence="2">
    <location>
        <begin position="39"/>
        <end position="126"/>
    </location>
</feature>
<dbReference type="InterPro" id="IPR032093">
    <property type="entry name" value="PhoD_N"/>
</dbReference>
<keyword evidence="4" id="KW-1185">Reference proteome</keyword>
<name>A0A4Q0YWT0_9GAMM</name>
<dbReference type="AlphaFoldDB" id="A0A4Q0YWT0"/>
<dbReference type="PROSITE" id="PS51257">
    <property type="entry name" value="PROKAR_LIPOPROTEIN"/>
    <property type="match status" value="1"/>
</dbReference>
<sequence length="558" mass="61955">MPISRRHFIQSVSGGAIATSLAGCVSSKNNNNEPVSFQHGIASGDPTQTAIILWTRVTTEASEVNVKWEIATDADFTSVSKQGEFVTGNYRDFTVKVDAEKLQPNTRYYYRFECNGKFSPIGQTKTLAEGSLDSASLAVVSCSNYPAGHFNVYKEIVTQHQSNPFDAVIHLGDYLYEYGSDGYATEDAAAMGRLPSKGSECLTLDDYRKRYAQYRSDPNLQALHADIPMIAVWDDHEIANDAWKNGAENHDDVTEGSYDARRAAAAAAWVEWLPVRENTDSNMLIYRDFQFGDLLDLYMLDTRVIGRDKPLHYPSSGDPTEVQKVIAESYSPQRQLLGESQKQWLTEKLPQNKAKWSVLGQQVLMTKMALPHTVLMAIFGLLNAPADKKAEAMAAVNQAIQSYLQLADKSSVPHLPYNLDAWDGFYAEREWLLAQFGHHNKQLISLAGDTHNAWAGQLQNHSGTNIGVEFATSSVSSPGMEKYLAMDIAAIKQFEMVMPQLVKDLQFTDLSQRGYLALNATHEKVDAVWHFVSTVKSEDYRVSTKSASTTDGLAITMA</sequence>
<dbReference type="CDD" id="cd07389">
    <property type="entry name" value="MPP_PhoD"/>
    <property type="match status" value="1"/>
</dbReference>
<organism evidence="3 4">
    <name type="scientific">Veronia nyctiphanis</name>
    <dbReference type="NCBI Taxonomy" id="1278244"/>
    <lineage>
        <taxon>Bacteria</taxon>
        <taxon>Pseudomonadati</taxon>
        <taxon>Pseudomonadota</taxon>
        <taxon>Gammaproteobacteria</taxon>
        <taxon>Vibrionales</taxon>
        <taxon>Vibrionaceae</taxon>
        <taxon>Veronia</taxon>
    </lineage>
</organism>
<protein>
    <submittedName>
        <fullName evidence="3">Alkaline phosphatase</fullName>
    </submittedName>
</protein>
<dbReference type="PANTHER" id="PTHR43606">
    <property type="entry name" value="PHOSPHATASE, PUTATIVE (AFU_ORTHOLOGUE AFUA_6G08710)-RELATED"/>
    <property type="match status" value="1"/>
</dbReference>
<dbReference type="InterPro" id="IPR052900">
    <property type="entry name" value="Phospholipid_Metab_Enz"/>
</dbReference>
<dbReference type="RefSeq" id="WP_129121853.1">
    <property type="nucleotide sequence ID" value="NZ_PEIB01000007.1"/>
</dbReference>
<dbReference type="InterPro" id="IPR029052">
    <property type="entry name" value="Metallo-depent_PP-like"/>
</dbReference>
<comment type="caution">
    <text evidence="3">The sequence shown here is derived from an EMBL/GenBank/DDBJ whole genome shotgun (WGS) entry which is preliminary data.</text>
</comment>
<reference evidence="3 4" key="1">
    <citation type="submission" date="2017-10" db="EMBL/GenBank/DDBJ databases">
        <title>Nyctiphanis sp. nov., isolated from the stomach of the euphausiid Nyctiphanes simplex (Hansen, 1911) in the Gulf of California.</title>
        <authorList>
            <person name="Gomez-Gil B."/>
            <person name="Aguilar-Mendez M."/>
            <person name="Lopez-Cortes A."/>
            <person name="Gomez-Gutierrez J."/>
            <person name="Roque A."/>
            <person name="Lang E."/>
            <person name="Gonzalez-Castillo A."/>
        </authorList>
    </citation>
    <scope>NUCLEOTIDE SEQUENCE [LARGE SCALE GENOMIC DNA]</scope>
    <source>
        <strain evidence="3 4">CAIM 600</strain>
    </source>
</reference>
<dbReference type="InterPro" id="IPR038607">
    <property type="entry name" value="PhoD-like_sf"/>
</dbReference>
<proteinExistence type="predicted"/>
<evidence type="ECO:0000259" key="1">
    <source>
        <dbReference type="Pfam" id="PF09423"/>
    </source>
</evidence>
<dbReference type="InterPro" id="IPR018946">
    <property type="entry name" value="PhoD-like_MPP"/>
</dbReference>
<evidence type="ECO:0000313" key="3">
    <source>
        <dbReference type="EMBL" id="RXJ73689.1"/>
    </source>
</evidence>
<dbReference type="Gene3D" id="3.60.21.70">
    <property type="entry name" value="PhoD-like phosphatase"/>
    <property type="match status" value="1"/>
</dbReference>
<evidence type="ECO:0000259" key="2">
    <source>
        <dbReference type="Pfam" id="PF16655"/>
    </source>
</evidence>
<dbReference type="EMBL" id="PEIB01000007">
    <property type="protein sequence ID" value="RXJ73689.1"/>
    <property type="molecule type" value="Genomic_DNA"/>
</dbReference>
<dbReference type="Pfam" id="PF16655">
    <property type="entry name" value="PhoD_N"/>
    <property type="match status" value="1"/>
</dbReference>
<dbReference type="PANTHER" id="PTHR43606:SF2">
    <property type="entry name" value="ALKALINE PHOSPHATASE FAMILY PROTEIN (AFU_ORTHOLOGUE AFUA_5G03860)"/>
    <property type="match status" value="1"/>
</dbReference>
<evidence type="ECO:0000313" key="4">
    <source>
        <dbReference type="Proteomes" id="UP000290287"/>
    </source>
</evidence>
<accession>A0A4Q0YWT0</accession>
<dbReference type="OrthoDB" id="327733at2"/>
<dbReference type="SUPFAM" id="SSF56300">
    <property type="entry name" value="Metallo-dependent phosphatases"/>
    <property type="match status" value="1"/>
</dbReference>